<dbReference type="OrthoDB" id="10602014at2759"/>
<dbReference type="AlphaFoldDB" id="A0A0V0SGR5"/>
<dbReference type="EMBL" id="JYDL01000010">
    <property type="protein sequence ID" value="KRX25918.1"/>
    <property type="molecule type" value="Genomic_DNA"/>
</dbReference>
<proteinExistence type="predicted"/>
<organism evidence="1 2">
    <name type="scientific">Trichinella nelsoni</name>
    <dbReference type="NCBI Taxonomy" id="6336"/>
    <lineage>
        <taxon>Eukaryota</taxon>
        <taxon>Metazoa</taxon>
        <taxon>Ecdysozoa</taxon>
        <taxon>Nematoda</taxon>
        <taxon>Enoplea</taxon>
        <taxon>Dorylaimia</taxon>
        <taxon>Trichinellida</taxon>
        <taxon>Trichinellidae</taxon>
        <taxon>Trichinella</taxon>
    </lineage>
</organism>
<reference evidence="1 2" key="1">
    <citation type="submission" date="2015-01" db="EMBL/GenBank/DDBJ databases">
        <title>Evolution of Trichinella species and genotypes.</title>
        <authorList>
            <person name="Korhonen P.K."/>
            <person name="Edoardo P."/>
            <person name="Giuseppe L.R."/>
            <person name="Gasser R.B."/>
        </authorList>
    </citation>
    <scope>NUCLEOTIDE SEQUENCE [LARGE SCALE GENOMIC DNA]</scope>
    <source>
        <strain evidence="1">ISS37</strain>
    </source>
</reference>
<evidence type="ECO:0000313" key="2">
    <source>
        <dbReference type="Proteomes" id="UP000054630"/>
    </source>
</evidence>
<protein>
    <submittedName>
        <fullName evidence="1">Uncharacterized protein</fullName>
    </submittedName>
</protein>
<evidence type="ECO:0000313" key="1">
    <source>
        <dbReference type="EMBL" id="KRX25918.1"/>
    </source>
</evidence>
<comment type="caution">
    <text evidence="1">The sequence shown here is derived from an EMBL/GenBank/DDBJ whole genome shotgun (WGS) entry which is preliminary data.</text>
</comment>
<gene>
    <name evidence="1" type="ORF">T07_10158</name>
</gene>
<sequence length="234" mass="27691">MPAYDKHEISFLMNGFQHLNPSENRKCTLYKNSPLTIICYANILFPHSLNAFLLFCNLHASEFSNYRKFSYSMDRDTRTFMHPYSDNQSVLLLSVSQQRICQRLKRLLYYKNSFSRPFISLSIKFKKICIRCVVILLKIIFYINEKEMHLKASLTPNDANFKRYFYINNLHCYVYVIEVDLLRFVCAYLSDKCDFCLLTELLYAERISANEKYYFDMSTQTDALASQITSQTDV</sequence>
<accession>A0A0V0SGR5</accession>
<dbReference type="Proteomes" id="UP000054630">
    <property type="component" value="Unassembled WGS sequence"/>
</dbReference>
<keyword evidence="2" id="KW-1185">Reference proteome</keyword>
<name>A0A0V0SGR5_9BILA</name>